<dbReference type="EMBL" id="BGZK01000805">
    <property type="protein sequence ID" value="GBP61137.1"/>
    <property type="molecule type" value="Genomic_DNA"/>
</dbReference>
<sequence length="102" mass="11737">MYSENAEKSKTEEETKKIVKATADPTQMQIQIDRIRKIGNAGIIFLTTSMDSANRIRECLKIKKASLKMKLTATNVKRYVHVHIYYNTHFFLPFMAKQIGGL</sequence>
<comment type="caution">
    <text evidence="1">The sequence shown here is derived from an EMBL/GenBank/DDBJ whole genome shotgun (WGS) entry which is preliminary data.</text>
</comment>
<accession>A0A4C1XG00</accession>
<dbReference type="AlphaFoldDB" id="A0A4C1XG00"/>
<organism evidence="1 2">
    <name type="scientific">Eumeta variegata</name>
    <name type="common">Bagworm moth</name>
    <name type="synonym">Eumeta japonica</name>
    <dbReference type="NCBI Taxonomy" id="151549"/>
    <lineage>
        <taxon>Eukaryota</taxon>
        <taxon>Metazoa</taxon>
        <taxon>Ecdysozoa</taxon>
        <taxon>Arthropoda</taxon>
        <taxon>Hexapoda</taxon>
        <taxon>Insecta</taxon>
        <taxon>Pterygota</taxon>
        <taxon>Neoptera</taxon>
        <taxon>Endopterygota</taxon>
        <taxon>Lepidoptera</taxon>
        <taxon>Glossata</taxon>
        <taxon>Ditrysia</taxon>
        <taxon>Tineoidea</taxon>
        <taxon>Psychidae</taxon>
        <taxon>Oiketicinae</taxon>
        <taxon>Eumeta</taxon>
    </lineage>
</organism>
<keyword evidence="2" id="KW-1185">Reference proteome</keyword>
<evidence type="ECO:0000313" key="1">
    <source>
        <dbReference type="EMBL" id="GBP61137.1"/>
    </source>
</evidence>
<dbReference type="Proteomes" id="UP000299102">
    <property type="component" value="Unassembled WGS sequence"/>
</dbReference>
<protein>
    <submittedName>
        <fullName evidence="1">Uncharacterized protein</fullName>
    </submittedName>
</protein>
<reference evidence="1 2" key="1">
    <citation type="journal article" date="2019" name="Commun. Biol.">
        <title>The bagworm genome reveals a unique fibroin gene that provides high tensile strength.</title>
        <authorList>
            <person name="Kono N."/>
            <person name="Nakamura H."/>
            <person name="Ohtoshi R."/>
            <person name="Tomita M."/>
            <person name="Numata K."/>
            <person name="Arakawa K."/>
        </authorList>
    </citation>
    <scope>NUCLEOTIDE SEQUENCE [LARGE SCALE GENOMIC DNA]</scope>
</reference>
<name>A0A4C1XG00_EUMVA</name>
<gene>
    <name evidence="1" type="ORF">EVAR_46788_1</name>
</gene>
<proteinExistence type="predicted"/>
<evidence type="ECO:0000313" key="2">
    <source>
        <dbReference type="Proteomes" id="UP000299102"/>
    </source>
</evidence>
<dbReference type="OrthoDB" id="8122238at2759"/>